<gene>
    <name evidence="1" type="ORF">QAD02_001746</name>
</gene>
<protein>
    <submittedName>
        <fullName evidence="1">Uncharacterized protein</fullName>
    </submittedName>
</protein>
<keyword evidence="2" id="KW-1185">Reference proteome</keyword>
<proteinExistence type="predicted"/>
<reference evidence="1" key="1">
    <citation type="submission" date="2023-04" db="EMBL/GenBank/DDBJ databases">
        <title>A chromosome-level genome assembly of the parasitoid wasp Eretmocerus hayati.</title>
        <authorList>
            <person name="Zhong Y."/>
            <person name="Liu S."/>
            <person name="Liu Y."/>
        </authorList>
    </citation>
    <scope>NUCLEOTIDE SEQUENCE</scope>
    <source>
        <strain evidence="1">ZJU_SS_LIU_2023</strain>
    </source>
</reference>
<dbReference type="Proteomes" id="UP001239111">
    <property type="component" value="Chromosome 3"/>
</dbReference>
<dbReference type="EMBL" id="CM056743">
    <property type="protein sequence ID" value="KAJ8670487.1"/>
    <property type="molecule type" value="Genomic_DNA"/>
</dbReference>
<evidence type="ECO:0000313" key="1">
    <source>
        <dbReference type="EMBL" id="KAJ8670487.1"/>
    </source>
</evidence>
<accession>A0ACC2NHB0</accession>
<comment type="caution">
    <text evidence="1">The sequence shown here is derived from an EMBL/GenBank/DDBJ whole genome shotgun (WGS) entry which is preliminary data.</text>
</comment>
<organism evidence="1 2">
    <name type="scientific">Eretmocerus hayati</name>
    <dbReference type="NCBI Taxonomy" id="131215"/>
    <lineage>
        <taxon>Eukaryota</taxon>
        <taxon>Metazoa</taxon>
        <taxon>Ecdysozoa</taxon>
        <taxon>Arthropoda</taxon>
        <taxon>Hexapoda</taxon>
        <taxon>Insecta</taxon>
        <taxon>Pterygota</taxon>
        <taxon>Neoptera</taxon>
        <taxon>Endopterygota</taxon>
        <taxon>Hymenoptera</taxon>
        <taxon>Apocrita</taxon>
        <taxon>Proctotrupomorpha</taxon>
        <taxon>Chalcidoidea</taxon>
        <taxon>Aphelinidae</taxon>
        <taxon>Aphelininae</taxon>
        <taxon>Eretmocerus</taxon>
    </lineage>
</organism>
<feature type="non-terminal residue" evidence="1">
    <location>
        <position position="1"/>
    </location>
</feature>
<evidence type="ECO:0000313" key="2">
    <source>
        <dbReference type="Proteomes" id="UP001239111"/>
    </source>
</evidence>
<sequence>GPAVVRVNIFVRSISKIDDVTMEYSVQLTFREQWTDQRLRFSDYGGKLKYLTLTEAGRVWMPDLFFANEKEGHFHNIIMPNLYIRIFPEGSVLYSIRISLTLSCPMNLKLYPLDRQTCSLRMASYGWTTADLVFLWKEGDPVQVVKNLHLPRFTLEKFLTDYCNSKTNTGEYSCLKVNLLFKREFSYYLIQIYIPCCMLVIVSWVSFWLDQSAVPARVSLGVTTLLTMATQTSGINASLPPVSYTKAIDVWTGVCLTFVFGALLEFALVNYASRSDTHRENMKRKYQEMEQSASMDPTSEAFEPDAAANFMKPLVRQSEDSMSMEKMRQCELHTQAQKKNCCRSWLSKFPTRSKRIDVIARIIFPLVFALFNLAYWSTYLFREEADGE</sequence>
<name>A0ACC2NHB0_9HYME</name>